<name>A0A109BBP5_HYPSL</name>
<dbReference type="InterPro" id="IPR006260">
    <property type="entry name" value="TonB/TolA_C"/>
</dbReference>
<dbReference type="PATRIC" id="fig|121290.4.peg.1967"/>
<accession>A0A109BBP5</accession>
<comment type="subcellular location">
    <subcellularLocation>
        <location evidence="1">Membrane</location>
        <topology evidence="1">Single-pass membrane protein</topology>
    </subcellularLocation>
</comment>
<keyword evidence="2" id="KW-0812">Transmembrane</keyword>
<dbReference type="AlphaFoldDB" id="A0A109BBP5"/>
<feature type="region of interest" description="Disordered" evidence="5">
    <location>
        <begin position="101"/>
        <end position="132"/>
    </location>
</feature>
<dbReference type="Proteomes" id="UP000059074">
    <property type="component" value="Unassembled WGS sequence"/>
</dbReference>
<keyword evidence="8" id="KW-1185">Reference proteome</keyword>
<evidence type="ECO:0000313" key="8">
    <source>
        <dbReference type="Proteomes" id="UP000059074"/>
    </source>
</evidence>
<keyword evidence="3" id="KW-1133">Transmembrane helix</keyword>
<evidence type="ECO:0000313" key="7">
    <source>
        <dbReference type="EMBL" id="KWT65806.1"/>
    </source>
</evidence>
<keyword evidence="4" id="KW-0472">Membrane</keyword>
<dbReference type="PROSITE" id="PS52015">
    <property type="entry name" value="TONB_CTD"/>
    <property type="match status" value="1"/>
</dbReference>
<evidence type="ECO:0000256" key="4">
    <source>
        <dbReference type="ARBA" id="ARBA00023136"/>
    </source>
</evidence>
<feature type="region of interest" description="Disordered" evidence="5">
    <location>
        <begin position="1"/>
        <end position="26"/>
    </location>
</feature>
<dbReference type="GO" id="GO:0016020">
    <property type="term" value="C:membrane"/>
    <property type="evidence" value="ECO:0007669"/>
    <property type="project" value="UniProtKB-SubCell"/>
</dbReference>
<evidence type="ECO:0000256" key="2">
    <source>
        <dbReference type="ARBA" id="ARBA00022692"/>
    </source>
</evidence>
<protein>
    <submittedName>
        <fullName evidence="7">Ferric siderophore transport system, periplasmic binding protein TonB</fullName>
    </submittedName>
</protein>
<dbReference type="EMBL" id="LMTR01000075">
    <property type="protein sequence ID" value="KWT65806.1"/>
    <property type="molecule type" value="Genomic_DNA"/>
</dbReference>
<dbReference type="Pfam" id="PF13103">
    <property type="entry name" value="TonB_2"/>
    <property type="match status" value="1"/>
</dbReference>
<dbReference type="SUPFAM" id="SSF74653">
    <property type="entry name" value="TolA/TonB C-terminal domain"/>
    <property type="match status" value="1"/>
</dbReference>
<dbReference type="GO" id="GO:0055085">
    <property type="term" value="P:transmembrane transport"/>
    <property type="evidence" value="ECO:0007669"/>
    <property type="project" value="InterPro"/>
</dbReference>
<dbReference type="STRING" id="121290.APY04_2653"/>
<reference evidence="7 8" key="1">
    <citation type="submission" date="2015-10" db="EMBL/GenBank/DDBJ databases">
        <title>Transcriptomic analysis of a linuron degrading triple-species bacterial consortium.</title>
        <authorList>
            <person name="Albers P."/>
        </authorList>
    </citation>
    <scope>NUCLEOTIDE SEQUENCE [LARGE SCALE GENOMIC DNA]</scope>
    <source>
        <strain evidence="7 8">WDL6</strain>
    </source>
</reference>
<feature type="compositionally biased region" description="Low complexity" evidence="5">
    <location>
        <begin position="121"/>
        <end position="132"/>
    </location>
</feature>
<dbReference type="NCBIfam" id="TIGR01352">
    <property type="entry name" value="tonB_Cterm"/>
    <property type="match status" value="1"/>
</dbReference>
<gene>
    <name evidence="7" type="ORF">APY04_2653</name>
</gene>
<evidence type="ECO:0000256" key="1">
    <source>
        <dbReference type="ARBA" id="ARBA00004167"/>
    </source>
</evidence>
<dbReference type="OrthoDB" id="7433592at2"/>
<evidence type="ECO:0000256" key="5">
    <source>
        <dbReference type="SAM" id="MobiDB-lite"/>
    </source>
</evidence>
<evidence type="ECO:0000259" key="6">
    <source>
        <dbReference type="PROSITE" id="PS52015"/>
    </source>
</evidence>
<dbReference type="InterPro" id="IPR037682">
    <property type="entry name" value="TonB_C"/>
</dbReference>
<comment type="caution">
    <text evidence="7">The sequence shown here is derived from an EMBL/GenBank/DDBJ whole genome shotgun (WGS) entry which is preliminary data.</text>
</comment>
<dbReference type="Gene3D" id="3.30.1150.10">
    <property type="match status" value="1"/>
</dbReference>
<dbReference type="RefSeq" id="WP_068463231.1">
    <property type="nucleotide sequence ID" value="NZ_LMTR01000075.1"/>
</dbReference>
<proteinExistence type="predicted"/>
<evidence type="ECO:0000256" key="3">
    <source>
        <dbReference type="ARBA" id="ARBA00022989"/>
    </source>
</evidence>
<organism evidence="7 8">
    <name type="scientific">Hyphomicrobium sulfonivorans</name>
    <dbReference type="NCBI Taxonomy" id="121290"/>
    <lineage>
        <taxon>Bacteria</taxon>
        <taxon>Pseudomonadati</taxon>
        <taxon>Pseudomonadota</taxon>
        <taxon>Alphaproteobacteria</taxon>
        <taxon>Hyphomicrobiales</taxon>
        <taxon>Hyphomicrobiaceae</taxon>
        <taxon>Hyphomicrobium</taxon>
    </lineage>
</organism>
<sequence>MSNYIASRSLKGAPRDHALPPAGAPAPFHMHSSAPAYASGRAPAAADTAALRSSHALILTPQTPAPLLTALPWKLQALAALPLAAALALAVLAHYAPARAQEGEPPPMAGSAPAPLLTTTPKANAPKKAAAAPKSLAPWRQKLLSHINSHKRGFAGGAGTASVAFKIDRSGKVLSTQVVKSSGNKALDAEAIALTKRASPVPPPPADVTGKTLFLTVPIRFAN</sequence>
<feature type="domain" description="TonB C-terminal" evidence="6">
    <location>
        <begin position="133"/>
        <end position="223"/>
    </location>
</feature>